<evidence type="ECO:0000256" key="1">
    <source>
        <dbReference type="SAM" id="Phobius"/>
    </source>
</evidence>
<dbReference type="AlphaFoldDB" id="A0A5D2EJG2"/>
<keyword evidence="1" id="KW-0472">Membrane</keyword>
<gene>
    <name evidence="2" type="ORF">ES288_A11G103200v1</name>
</gene>
<feature type="transmembrane region" description="Helical" evidence="1">
    <location>
        <begin position="6"/>
        <end position="25"/>
    </location>
</feature>
<name>A0A5D2EJG2_GOSDA</name>
<proteinExistence type="predicted"/>
<protein>
    <submittedName>
        <fullName evidence="2">Uncharacterized protein</fullName>
    </submittedName>
</protein>
<reference evidence="2 3" key="1">
    <citation type="submission" date="2019-06" db="EMBL/GenBank/DDBJ databases">
        <title>WGS assembly of Gossypium darwinii.</title>
        <authorList>
            <person name="Chen Z.J."/>
            <person name="Sreedasyam A."/>
            <person name="Ando A."/>
            <person name="Song Q."/>
            <person name="De L."/>
            <person name="Hulse-Kemp A."/>
            <person name="Ding M."/>
            <person name="Ye W."/>
            <person name="Kirkbride R."/>
            <person name="Jenkins J."/>
            <person name="Plott C."/>
            <person name="Lovell J."/>
            <person name="Lin Y.-M."/>
            <person name="Vaughn R."/>
            <person name="Liu B."/>
            <person name="Li W."/>
            <person name="Simpson S."/>
            <person name="Scheffler B."/>
            <person name="Saski C."/>
            <person name="Grover C."/>
            <person name="Hu G."/>
            <person name="Conover J."/>
            <person name="Carlson J."/>
            <person name="Shu S."/>
            <person name="Boston L."/>
            <person name="Williams M."/>
            <person name="Peterson D."/>
            <person name="Mcgee K."/>
            <person name="Jones D."/>
            <person name="Wendel J."/>
            <person name="Stelly D."/>
            <person name="Grimwood J."/>
            <person name="Schmutz J."/>
        </authorList>
    </citation>
    <scope>NUCLEOTIDE SEQUENCE [LARGE SCALE GENOMIC DNA]</scope>
    <source>
        <strain evidence="2">1808015.09</strain>
    </source>
</reference>
<dbReference type="Proteomes" id="UP000323506">
    <property type="component" value="Chromosome A11"/>
</dbReference>
<keyword evidence="3" id="KW-1185">Reference proteome</keyword>
<evidence type="ECO:0000313" key="2">
    <source>
        <dbReference type="EMBL" id="TYG93355.1"/>
    </source>
</evidence>
<dbReference type="EMBL" id="CM017698">
    <property type="protein sequence ID" value="TYG93355.1"/>
    <property type="molecule type" value="Genomic_DNA"/>
</dbReference>
<keyword evidence="1" id="KW-0812">Transmembrane</keyword>
<sequence length="73" mass="8322">MHYGWLIDMFIIVVLATNVTSQYLYLTIGSSKGCYKFGLLIIITASRLRFCCMLDMWQNFISVYGLKISAVSV</sequence>
<evidence type="ECO:0000313" key="3">
    <source>
        <dbReference type="Proteomes" id="UP000323506"/>
    </source>
</evidence>
<organism evidence="2 3">
    <name type="scientific">Gossypium darwinii</name>
    <name type="common">Darwin's cotton</name>
    <name type="synonym">Gossypium barbadense var. darwinii</name>
    <dbReference type="NCBI Taxonomy" id="34276"/>
    <lineage>
        <taxon>Eukaryota</taxon>
        <taxon>Viridiplantae</taxon>
        <taxon>Streptophyta</taxon>
        <taxon>Embryophyta</taxon>
        <taxon>Tracheophyta</taxon>
        <taxon>Spermatophyta</taxon>
        <taxon>Magnoliopsida</taxon>
        <taxon>eudicotyledons</taxon>
        <taxon>Gunneridae</taxon>
        <taxon>Pentapetalae</taxon>
        <taxon>rosids</taxon>
        <taxon>malvids</taxon>
        <taxon>Malvales</taxon>
        <taxon>Malvaceae</taxon>
        <taxon>Malvoideae</taxon>
        <taxon>Gossypium</taxon>
    </lineage>
</organism>
<keyword evidence="1" id="KW-1133">Transmembrane helix</keyword>
<accession>A0A5D2EJG2</accession>